<comment type="caution">
    <text evidence="1">The sequence shown here is derived from an EMBL/GenBank/DDBJ whole genome shotgun (WGS) entry which is preliminary data.</text>
</comment>
<dbReference type="Pfam" id="PF06962">
    <property type="entry name" value="rRNA_methylase"/>
    <property type="match status" value="1"/>
</dbReference>
<accession>A0A937K490</accession>
<dbReference type="InterPro" id="IPR010719">
    <property type="entry name" value="MnmM_MeTrfase"/>
</dbReference>
<keyword evidence="2" id="KW-1185">Reference proteome</keyword>
<gene>
    <name evidence="1" type="ORF">JK634_03870</name>
</gene>
<dbReference type="RefSeq" id="WP_202766310.1">
    <property type="nucleotide sequence ID" value="NZ_JAESWA010000017.1"/>
</dbReference>
<keyword evidence="1" id="KW-0489">Methyltransferase</keyword>
<dbReference type="SUPFAM" id="SSF53335">
    <property type="entry name" value="S-adenosyl-L-methionine-dependent methyltransferases"/>
    <property type="match status" value="1"/>
</dbReference>
<dbReference type="GO" id="GO:0008168">
    <property type="term" value="F:methyltransferase activity"/>
    <property type="evidence" value="ECO:0007669"/>
    <property type="project" value="UniProtKB-KW"/>
</dbReference>
<dbReference type="Proteomes" id="UP000623681">
    <property type="component" value="Unassembled WGS sequence"/>
</dbReference>
<protein>
    <submittedName>
        <fullName evidence="1">Class I SAM-dependent methyltransferase</fullName>
    </submittedName>
</protein>
<name>A0A937K490_9CLOT</name>
<dbReference type="Gene3D" id="3.40.50.150">
    <property type="entry name" value="Vaccinia Virus protein VP39"/>
    <property type="match status" value="1"/>
</dbReference>
<dbReference type="EMBL" id="JAESWA010000017">
    <property type="protein sequence ID" value="MBL4930930.1"/>
    <property type="molecule type" value="Genomic_DNA"/>
</dbReference>
<dbReference type="GO" id="GO:0032259">
    <property type="term" value="P:methylation"/>
    <property type="evidence" value="ECO:0007669"/>
    <property type="project" value="UniProtKB-KW"/>
</dbReference>
<evidence type="ECO:0000313" key="2">
    <source>
        <dbReference type="Proteomes" id="UP000623681"/>
    </source>
</evidence>
<dbReference type="PANTHER" id="PTHR35276:SF1">
    <property type="entry name" value="TRNA (MNM(5)S(2)U34)-METHYLTRANSFERASE, CHLOROPLASTIC"/>
    <property type="match status" value="1"/>
</dbReference>
<organism evidence="1 2">
    <name type="scientific">Clostridium paridis</name>
    <dbReference type="NCBI Taxonomy" id="2803863"/>
    <lineage>
        <taxon>Bacteria</taxon>
        <taxon>Bacillati</taxon>
        <taxon>Bacillota</taxon>
        <taxon>Clostridia</taxon>
        <taxon>Eubacteriales</taxon>
        <taxon>Clostridiaceae</taxon>
        <taxon>Clostridium</taxon>
    </lineage>
</organism>
<keyword evidence="1" id="KW-0808">Transferase</keyword>
<dbReference type="InterPro" id="IPR029063">
    <property type="entry name" value="SAM-dependent_MTases_sf"/>
</dbReference>
<evidence type="ECO:0000313" key="1">
    <source>
        <dbReference type="EMBL" id="MBL4930930.1"/>
    </source>
</evidence>
<dbReference type="PANTHER" id="PTHR35276">
    <property type="entry name" value="S-ADENOSYL-L-METHIONINE-DEPENDENT METHYLTRANSFERASES SUPERFAMILY PROTEIN"/>
    <property type="match status" value="1"/>
</dbReference>
<dbReference type="AlphaFoldDB" id="A0A937K490"/>
<reference evidence="1" key="1">
    <citation type="submission" date="2021-01" db="EMBL/GenBank/DDBJ databases">
        <title>Genome public.</title>
        <authorList>
            <person name="Liu C."/>
            <person name="Sun Q."/>
        </authorList>
    </citation>
    <scope>NUCLEOTIDE SEQUENCE</scope>
    <source>
        <strain evidence="1">YIM B02565</strain>
    </source>
</reference>
<sequence length="180" mass="20461">MFKLVKDISSLSHDIIDKYIENKNLAIDCTLGNGYDSDFLSENFNKVIAFDIQEMAITNYKNKNKDNVYLIQDSHDKLNEYVKESADCIIYNLGFLPGGNKEITTMKDSTMNSIIQALDLLNEGGIILIAIYSGHNEGAREKTCILEFAENLPKNKYGAMKFEYVNRNNNPPMLLCIEKK</sequence>
<proteinExistence type="predicted"/>